<evidence type="ECO:0000313" key="1">
    <source>
        <dbReference type="EMBL" id="MBO0950589.1"/>
    </source>
</evidence>
<protein>
    <submittedName>
        <fullName evidence="1">Uncharacterized protein</fullName>
    </submittedName>
</protein>
<comment type="caution">
    <text evidence="1">The sequence shown here is derived from an EMBL/GenBank/DDBJ whole genome shotgun (WGS) entry which is preliminary data.</text>
</comment>
<reference evidence="1 2" key="1">
    <citation type="submission" date="2021-03" db="EMBL/GenBank/DDBJ databases">
        <title>Fibrella sp. HMF5405 genome sequencing and assembly.</title>
        <authorList>
            <person name="Kang H."/>
            <person name="Kim H."/>
            <person name="Bae S."/>
            <person name="Joh K."/>
        </authorList>
    </citation>
    <scope>NUCLEOTIDE SEQUENCE [LARGE SCALE GENOMIC DNA]</scope>
    <source>
        <strain evidence="1 2">HMF5405</strain>
    </source>
</reference>
<dbReference type="RefSeq" id="WP_207330524.1">
    <property type="nucleotide sequence ID" value="NZ_JAFMYW010000005.1"/>
</dbReference>
<dbReference type="Proteomes" id="UP000664628">
    <property type="component" value="Unassembled WGS sequence"/>
</dbReference>
<keyword evidence="2" id="KW-1185">Reference proteome</keyword>
<dbReference type="EMBL" id="JAFMYW010000005">
    <property type="protein sequence ID" value="MBO0950589.1"/>
    <property type="molecule type" value="Genomic_DNA"/>
</dbReference>
<organism evidence="1 2">
    <name type="scientific">Fibrella forsythiae</name>
    <dbReference type="NCBI Taxonomy" id="2817061"/>
    <lineage>
        <taxon>Bacteria</taxon>
        <taxon>Pseudomonadati</taxon>
        <taxon>Bacteroidota</taxon>
        <taxon>Cytophagia</taxon>
        <taxon>Cytophagales</taxon>
        <taxon>Spirosomataceae</taxon>
        <taxon>Fibrella</taxon>
    </lineage>
</organism>
<sequence>MNQGFKLRFDQMRENDPTSVNESGQDMAQLYATAGHIRNICFAWPDGKKAFFNYAYLIATEFEPNAEQNLIKLNFSSHQVSLSGYHLESLFMALLDHLPRIVTVQDARYALTDETQVPIVVDIKLITEN</sequence>
<name>A0ABS3JKQ5_9BACT</name>
<accession>A0ABS3JKQ5</accession>
<proteinExistence type="predicted"/>
<evidence type="ECO:0000313" key="2">
    <source>
        <dbReference type="Proteomes" id="UP000664628"/>
    </source>
</evidence>
<gene>
    <name evidence="1" type="ORF">J2I46_18485</name>
</gene>